<evidence type="ECO:0000313" key="10">
    <source>
        <dbReference type="Proteomes" id="UP001383192"/>
    </source>
</evidence>
<feature type="transmembrane region" description="Helical" evidence="8">
    <location>
        <begin position="274"/>
        <end position="307"/>
    </location>
</feature>
<feature type="transmembrane region" description="Helical" evidence="8">
    <location>
        <begin position="175"/>
        <end position="194"/>
    </location>
</feature>
<feature type="transmembrane region" description="Helical" evidence="8">
    <location>
        <begin position="235"/>
        <end position="254"/>
    </location>
</feature>
<evidence type="ECO:0000256" key="4">
    <source>
        <dbReference type="ARBA" id="ARBA00022692"/>
    </source>
</evidence>
<keyword evidence="3 7" id="KW-0813">Transport</keyword>
<dbReference type="InterPro" id="IPR026030">
    <property type="entry name" value="Pur-cyt_permease_Fcy2/21/22"/>
</dbReference>
<dbReference type="GO" id="GO:0005886">
    <property type="term" value="C:plasma membrane"/>
    <property type="evidence" value="ECO:0007669"/>
    <property type="project" value="TreeGrafter"/>
</dbReference>
<evidence type="ECO:0008006" key="11">
    <source>
        <dbReference type="Google" id="ProtNLM"/>
    </source>
</evidence>
<dbReference type="AlphaFoldDB" id="A0AAW0BYE8"/>
<dbReference type="PIRSF" id="PIRSF002744">
    <property type="entry name" value="Pur-cyt_permease"/>
    <property type="match status" value="1"/>
</dbReference>
<keyword evidence="6 7" id="KW-0472">Membrane</keyword>
<feature type="transmembrane region" description="Helical" evidence="8">
    <location>
        <begin position="206"/>
        <end position="223"/>
    </location>
</feature>
<sequence>MSSDEVKHTTDVEKARVSFDSGSLPDEVQLEKQANANALTKRLLTLGVEARGIHPVPENKRVDSQYYKIFFIWFTCNFNILSFSAGTLGPVVFGLGVKESCLVIWLFTMLCAVPPAYLATWGPKLGLRQMVQARYSFGYYGVILPCILNLIGMIGFCILNAILGGQTLAAVADGNLSWTIGIVIITVISLVLSFCGYDILNWYERLAWFPVLVVYLVALGVGGKDLSSVPSSEPVTAAHVLSFASTIAGFVITYSSLASDFTTYYRSDVPGWKIFCYTFFGFTIPIALVQCLGAAVAAAAPSIPAWAEASETPGGLLLAMLTPAGRGFAKFLTVLLALSVTGNIAVTFYSASLNVQIFIPKLVVVPRYVFSVAALGVVLPLAIVGAHRFYDALLNFLSIIGYWASAYVAIVLVEHIVFRRLTFSNYDINAWNQPRLLPTGIAALAAGILSFGLVVPCMDQILYIGPIAQEGAGDIGFEVAFFLSGLLYIPFRALEVRLRGRL</sequence>
<dbReference type="Pfam" id="PF02133">
    <property type="entry name" value="Transp_cyt_pur"/>
    <property type="match status" value="1"/>
</dbReference>
<proteinExistence type="inferred from homology"/>
<dbReference type="Proteomes" id="UP001383192">
    <property type="component" value="Unassembled WGS sequence"/>
</dbReference>
<dbReference type="GO" id="GO:0022857">
    <property type="term" value="F:transmembrane transporter activity"/>
    <property type="evidence" value="ECO:0007669"/>
    <property type="project" value="InterPro"/>
</dbReference>
<feature type="transmembrane region" description="Helical" evidence="8">
    <location>
        <begin position="396"/>
        <end position="416"/>
    </location>
</feature>
<evidence type="ECO:0000256" key="5">
    <source>
        <dbReference type="ARBA" id="ARBA00022989"/>
    </source>
</evidence>
<keyword evidence="5 8" id="KW-1133">Transmembrane helix</keyword>
<feature type="transmembrane region" description="Helical" evidence="8">
    <location>
        <begin position="327"/>
        <end position="348"/>
    </location>
</feature>
<organism evidence="9 10">
    <name type="scientific">Paramarasmius palmivorus</name>
    <dbReference type="NCBI Taxonomy" id="297713"/>
    <lineage>
        <taxon>Eukaryota</taxon>
        <taxon>Fungi</taxon>
        <taxon>Dikarya</taxon>
        <taxon>Basidiomycota</taxon>
        <taxon>Agaricomycotina</taxon>
        <taxon>Agaricomycetes</taxon>
        <taxon>Agaricomycetidae</taxon>
        <taxon>Agaricales</taxon>
        <taxon>Marasmiineae</taxon>
        <taxon>Marasmiaceae</taxon>
        <taxon>Paramarasmius</taxon>
    </lineage>
</organism>
<feature type="transmembrane region" description="Helical" evidence="8">
    <location>
        <begin position="139"/>
        <end position="163"/>
    </location>
</feature>
<evidence type="ECO:0000313" key="9">
    <source>
        <dbReference type="EMBL" id="KAK7031300.1"/>
    </source>
</evidence>
<dbReference type="PANTHER" id="PTHR31806">
    <property type="entry name" value="PURINE-CYTOSINE PERMEASE FCY2-RELATED"/>
    <property type="match status" value="1"/>
</dbReference>
<evidence type="ECO:0000256" key="1">
    <source>
        <dbReference type="ARBA" id="ARBA00004141"/>
    </source>
</evidence>
<evidence type="ECO:0000256" key="8">
    <source>
        <dbReference type="SAM" id="Phobius"/>
    </source>
</evidence>
<evidence type="ECO:0000256" key="7">
    <source>
        <dbReference type="PIRNR" id="PIRNR002744"/>
    </source>
</evidence>
<comment type="subcellular location">
    <subcellularLocation>
        <location evidence="1">Membrane</location>
        <topology evidence="1">Multi-pass membrane protein</topology>
    </subcellularLocation>
</comment>
<keyword evidence="4 8" id="KW-0812">Transmembrane</keyword>
<feature type="transmembrane region" description="Helical" evidence="8">
    <location>
        <begin position="475"/>
        <end position="494"/>
    </location>
</feature>
<accession>A0AAW0BYE8</accession>
<dbReference type="EMBL" id="JAYKXP010000069">
    <property type="protein sequence ID" value="KAK7031300.1"/>
    <property type="molecule type" value="Genomic_DNA"/>
</dbReference>
<feature type="transmembrane region" description="Helical" evidence="8">
    <location>
        <begin position="102"/>
        <end position="119"/>
    </location>
</feature>
<name>A0AAW0BYE8_9AGAR</name>
<gene>
    <name evidence="9" type="ORF">VNI00_013555</name>
</gene>
<evidence type="ECO:0000256" key="3">
    <source>
        <dbReference type="ARBA" id="ARBA00022448"/>
    </source>
</evidence>
<comment type="similarity">
    <text evidence="2 7">Belongs to the purine-cytosine permease (2.A.39) family.</text>
</comment>
<keyword evidence="10" id="KW-1185">Reference proteome</keyword>
<reference evidence="9 10" key="1">
    <citation type="submission" date="2024-01" db="EMBL/GenBank/DDBJ databases">
        <title>A draft genome for a cacao thread blight-causing isolate of Paramarasmius palmivorus.</title>
        <authorList>
            <person name="Baruah I.K."/>
            <person name="Bukari Y."/>
            <person name="Amoako-Attah I."/>
            <person name="Meinhardt L.W."/>
            <person name="Bailey B.A."/>
            <person name="Cohen S.P."/>
        </authorList>
    </citation>
    <scope>NUCLEOTIDE SEQUENCE [LARGE SCALE GENOMIC DNA]</scope>
    <source>
        <strain evidence="9 10">GH-12</strain>
    </source>
</reference>
<dbReference type="PANTHER" id="PTHR31806:SF5">
    <property type="entry name" value="PURINE-CYTOSINE PERMEASE FCY21"/>
    <property type="match status" value="1"/>
</dbReference>
<comment type="caution">
    <text evidence="9">The sequence shown here is derived from an EMBL/GenBank/DDBJ whole genome shotgun (WGS) entry which is preliminary data.</text>
</comment>
<evidence type="ECO:0000256" key="2">
    <source>
        <dbReference type="ARBA" id="ARBA00008974"/>
    </source>
</evidence>
<evidence type="ECO:0000256" key="6">
    <source>
        <dbReference type="ARBA" id="ARBA00023136"/>
    </source>
</evidence>
<feature type="transmembrane region" description="Helical" evidence="8">
    <location>
        <begin position="70"/>
        <end position="96"/>
    </location>
</feature>
<dbReference type="InterPro" id="IPR001248">
    <property type="entry name" value="Pur-cyt_permease"/>
</dbReference>
<feature type="transmembrane region" description="Helical" evidence="8">
    <location>
        <begin position="368"/>
        <end position="390"/>
    </location>
</feature>
<protein>
    <recommendedName>
        <fullName evidence="11">NCS cytosine-purine permease</fullName>
    </recommendedName>
</protein>
<feature type="transmembrane region" description="Helical" evidence="8">
    <location>
        <begin position="436"/>
        <end position="455"/>
    </location>
</feature>
<dbReference type="Gene3D" id="1.10.4160.10">
    <property type="entry name" value="Hydantoin permease"/>
    <property type="match status" value="1"/>
</dbReference>